<organism evidence="2 3">
    <name type="scientific">Parathielavia appendiculata</name>
    <dbReference type="NCBI Taxonomy" id="2587402"/>
    <lineage>
        <taxon>Eukaryota</taxon>
        <taxon>Fungi</taxon>
        <taxon>Dikarya</taxon>
        <taxon>Ascomycota</taxon>
        <taxon>Pezizomycotina</taxon>
        <taxon>Sordariomycetes</taxon>
        <taxon>Sordariomycetidae</taxon>
        <taxon>Sordariales</taxon>
        <taxon>Chaetomiaceae</taxon>
        <taxon>Parathielavia</taxon>
    </lineage>
</organism>
<dbReference type="AlphaFoldDB" id="A0AAN6TNW0"/>
<dbReference type="RefSeq" id="XP_062641735.1">
    <property type="nucleotide sequence ID" value="XM_062787511.1"/>
</dbReference>
<sequence>MKSARDAILSMHIELHNPSRRFQCRLALLASIFRLEHPISHHAFPTVLRFRFSARNVVSTASLGSGPPQYVAASIPYRVPLKLAALGSTVVNFLSSRASQSHGGELVSELNPKYSFGSQVLRFYSHLATAFHARAVRRAELLLAAEKWCSRGSGDGMGRPAASEPQSPVMGGRLSLPMSPHGKRLWPEAARRVGTLDLVLWSRWIVGGGVVWTTGFGGYVLAARLLGMLLSGRLPSEQPRNERESVASAPHGHPGHFSPSRLQLASMESPSGERGLPDYIRICPTDDTPSRPAATLSVPSTSTPSLCMRIRRPATPPTPTDRAAAKPAPRVMEQKPCGPTRRINSSS</sequence>
<protein>
    <submittedName>
        <fullName evidence="2">Uncharacterized protein</fullName>
    </submittedName>
</protein>
<dbReference type="EMBL" id="MU853301">
    <property type="protein sequence ID" value="KAK4117962.1"/>
    <property type="molecule type" value="Genomic_DNA"/>
</dbReference>
<comment type="caution">
    <text evidence="2">The sequence shown here is derived from an EMBL/GenBank/DDBJ whole genome shotgun (WGS) entry which is preliminary data.</text>
</comment>
<reference evidence="2" key="1">
    <citation type="journal article" date="2023" name="Mol. Phylogenet. Evol.">
        <title>Genome-scale phylogeny and comparative genomics of the fungal order Sordariales.</title>
        <authorList>
            <person name="Hensen N."/>
            <person name="Bonometti L."/>
            <person name="Westerberg I."/>
            <person name="Brannstrom I.O."/>
            <person name="Guillou S."/>
            <person name="Cros-Aarteil S."/>
            <person name="Calhoun S."/>
            <person name="Haridas S."/>
            <person name="Kuo A."/>
            <person name="Mondo S."/>
            <person name="Pangilinan J."/>
            <person name="Riley R."/>
            <person name="LaButti K."/>
            <person name="Andreopoulos B."/>
            <person name="Lipzen A."/>
            <person name="Chen C."/>
            <person name="Yan M."/>
            <person name="Daum C."/>
            <person name="Ng V."/>
            <person name="Clum A."/>
            <person name="Steindorff A."/>
            <person name="Ohm R.A."/>
            <person name="Martin F."/>
            <person name="Silar P."/>
            <person name="Natvig D.O."/>
            <person name="Lalanne C."/>
            <person name="Gautier V."/>
            <person name="Ament-Velasquez S.L."/>
            <person name="Kruys A."/>
            <person name="Hutchinson M.I."/>
            <person name="Powell A.J."/>
            <person name="Barry K."/>
            <person name="Miller A.N."/>
            <person name="Grigoriev I.V."/>
            <person name="Debuchy R."/>
            <person name="Gladieux P."/>
            <person name="Hiltunen Thoren M."/>
            <person name="Johannesson H."/>
        </authorList>
    </citation>
    <scope>NUCLEOTIDE SEQUENCE</scope>
    <source>
        <strain evidence="2">CBS 731.68</strain>
    </source>
</reference>
<feature type="compositionally biased region" description="Low complexity" evidence="1">
    <location>
        <begin position="320"/>
        <end position="330"/>
    </location>
</feature>
<proteinExistence type="predicted"/>
<accession>A0AAN6TNW0</accession>
<keyword evidence="3" id="KW-1185">Reference proteome</keyword>
<reference evidence="2" key="2">
    <citation type="submission" date="2023-05" db="EMBL/GenBank/DDBJ databases">
        <authorList>
            <consortium name="Lawrence Berkeley National Laboratory"/>
            <person name="Steindorff A."/>
            <person name="Hensen N."/>
            <person name="Bonometti L."/>
            <person name="Westerberg I."/>
            <person name="Brannstrom I.O."/>
            <person name="Guillou S."/>
            <person name="Cros-Aarteil S."/>
            <person name="Calhoun S."/>
            <person name="Haridas S."/>
            <person name="Kuo A."/>
            <person name="Mondo S."/>
            <person name="Pangilinan J."/>
            <person name="Riley R."/>
            <person name="Labutti K."/>
            <person name="Andreopoulos B."/>
            <person name="Lipzen A."/>
            <person name="Chen C."/>
            <person name="Yanf M."/>
            <person name="Daum C."/>
            <person name="Ng V."/>
            <person name="Clum A."/>
            <person name="Ohm R."/>
            <person name="Martin F."/>
            <person name="Silar P."/>
            <person name="Natvig D."/>
            <person name="Lalanne C."/>
            <person name="Gautier V."/>
            <person name="Ament-Velasquez S.L."/>
            <person name="Kruys A."/>
            <person name="Hutchinson M.I."/>
            <person name="Powell A.J."/>
            <person name="Barry K."/>
            <person name="Miller A.N."/>
            <person name="Grigoriev I.V."/>
            <person name="Debuchy R."/>
            <person name="Gladieux P."/>
            <person name="Thoren M.H."/>
            <person name="Johannesson H."/>
        </authorList>
    </citation>
    <scope>NUCLEOTIDE SEQUENCE</scope>
    <source>
        <strain evidence="2">CBS 731.68</strain>
    </source>
</reference>
<feature type="region of interest" description="Disordered" evidence="1">
    <location>
        <begin position="235"/>
        <end position="260"/>
    </location>
</feature>
<name>A0AAN6TNW0_9PEZI</name>
<feature type="compositionally biased region" description="Low complexity" evidence="1">
    <location>
        <begin position="292"/>
        <end position="306"/>
    </location>
</feature>
<dbReference type="Proteomes" id="UP001302602">
    <property type="component" value="Unassembled WGS sequence"/>
</dbReference>
<evidence type="ECO:0000313" key="3">
    <source>
        <dbReference type="Proteomes" id="UP001302602"/>
    </source>
</evidence>
<gene>
    <name evidence="2" type="ORF">N657DRAFT_465653</name>
</gene>
<evidence type="ECO:0000313" key="2">
    <source>
        <dbReference type="EMBL" id="KAK4117962.1"/>
    </source>
</evidence>
<evidence type="ECO:0000256" key="1">
    <source>
        <dbReference type="SAM" id="MobiDB-lite"/>
    </source>
</evidence>
<feature type="region of interest" description="Disordered" evidence="1">
    <location>
        <begin position="286"/>
        <end position="347"/>
    </location>
</feature>
<dbReference type="GeneID" id="87824281"/>
<feature type="region of interest" description="Disordered" evidence="1">
    <location>
        <begin position="153"/>
        <end position="174"/>
    </location>
</feature>